<dbReference type="EC" id="3.4.19.-" evidence="1"/>
<comment type="function">
    <text evidence="1">Catalyzes the hydrolytic cleavage of a subset of L-isoaspartyl (L-beta-aspartyl) dipeptides. Used to degrade proteins damaged by L-isoaspartyl residues formation.</text>
</comment>
<gene>
    <name evidence="3" type="primary">iadA</name>
    <name evidence="3" type="ORF">psyc5s11_17560</name>
</gene>
<keyword evidence="1" id="KW-0479">Metal-binding</keyword>
<dbReference type="EMBL" id="AP024849">
    <property type="protein sequence ID" value="BCZ45689.1"/>
    <property type="molecule type" value="Genomic_DNA"/>
</dbReference>
<evidence type="ECO:0000313" key="3">
    <source>
        <dbReference type="EMBL" id="BCZ45689.1"/>
    </source>
</evidence>
<proteinExistence type="inferred from homology"/>
<dbReference type="Gene3D" id="2.30.40.10">
    <property type="entry name" value="Urease, subunit C, domain 1"/>
    <property type="match status" value="1"/>
</dbReference>
<feature type="domain" description="Amidohydrolase-related" evidence="2">
    <location>
        <begin position="55"/>
        <end position="373"/>
    </location>
</feature>
<dbReference type="SUPFAM" id="SSF51338">
    <property type="entry name" value="Composite domain of metallo-dependent hydrolases"/>
    <property type="match status" value="1"/>
</dbReference>
<dbReference type="RefSeq" id="WP_224037259.1">
    <property type="nucleotide sequence ID" value="NZ_AP024849.1"/>
</dbReference>
<dbReference type="InterPro" id="IPR032466">
    <property type="entry name" value="Metal_Hydrolase"/>
</dbReference>
<dbReference type="PANTHER" id="PTHR11647">
    <property type="entry name" value="HYDRANTOINASE/DIHYDROPYRIMIDINASE FAMILY MEMBER"/>
    <property type="match status" value="1"/>
</dbReference>
<reference evidence="4" key="1">
    <citation type="submission" date="2021-07" db="EMBL/GenBank/DDBJ databases">
        <title>Complete genome sequencing of a Clostridium isolate.</title>
        <authorList>
            <person name="Ueki A."/>
            <person name="Tonouchi A."/>
        </authorList>
    </citation>
    <scope>NUCLEOTIDE SEQUENCE [LARGE SCALE GENOMIC DNA]</scope>
    <source>
        <strain evidence="4">C5S11</strain>
    </source>
</reference>
<organism evidence="3 4">
    <name type="scientific">Clostridium gelidum</name>
    <dbReference type="NCBI Taxonomy" id="704125"/>
    <lineage>
        <taxon>Bacteria</taxon>
        <taxon>Bacillati</taxon>
        <taxon>Bacillota</taxon>
        <taxon>Clostridia</taxon>
        <taxon>Eubacteriales</taxon>
        <taxon>Clostridiaceae</taxon>
        <taxon>Clostridium</taxon>
    </lineage>
</organism>
<evidence type="ECO:0000313" key="4">
    <source>
        <dbReference type="Proteomes" id="UP000824633"/>
    </source>
</evidence>
<comment type="similarity">
    <text evidence="1">Belongs to the peptidase M38 family.</text>
</comment>
<dbReference type="Gene3D" id="3.20.20.140">
    <property type="entry name" value="Metal-dependent hydrolases"/>
    <property type="match status" value="1"/>
</dbReference>
<dbReference type="PANTHER" id="PTHR11647:SF1">
    <property type="entry name" value="COLLAPSIN RESPONSE MEDIATOR PROTEIN"/>
    <property type="match status" value="1"/>
</dbReference>
<name>A0ABN6IZ58_9CLOT</name>
<keyword evidence="1" id="KW-0645">Protease</keyword>
<keyword evidence="1" id="KW-0862">Zinc</keyword>
<dbReference type="InterPro" id="IPR011059">
    <property type="entry name" value="Metal-dep_hydrolase_composite"/>
</dbReference>
<keyword evidence="4" id="KW-1185">Reference proteome</keyword>
<comment type="PTM">
    <text evidence="1">Carboxylation allows a single lysine to coordinate two zinc ions.</text>
</comment>
<dbReference type="SUPFAM" id="SSF51556">
    <property type="entry name" value="Metallo-dependent hydrolases"/>
    <property type="match status" value="1"/>
</dbReference>
<comment type="cofactor">
    <cofactor evidence="1">
        <name>Zn(2+)</name>
        <dbReference type="ChEBI" id="CHEBI:29105"/>
    </cofactor>
    <text evidence="1">Binds 2 Zn(2+) ions per subunit.</text>
</comment>
<dbReference type="NCBIfam" id="TIGR01975">
    <property type="entry name" value="isoAsp_dipep"/>
    <property type="match status" value="1"/>
</dbReference>
<protein>
    <recommendedName>
        <fullName evidence="1">Isoaspartyl dipeptidase</fullName>
        <ecNumber evidence="1">3.4.19.-</ecNumber>
    </recommendedName>
</protein>
<dbReference type="InterPro" id="IPR006680">
    <property type="entry name" value="Amidohydro-rel"/>
</dbReference>
<evidence type="ECO:0000259" key="2">
    <source>
        <dbReference type="Pfam" id="PF01979"/>
    </source>
</evidence>
<accession>A0ABN6IZ58</accession>
<dbReference type="Pfam" id="PF01979">
    <property type="entry name" value="Amidohydro_1"/>
    <property type="match status" value="1"/>
</dbReference>
<keyword evidence="1" id="KW-0482">Metalloprotease</keyword>
<keyword evidence="1" id="KW-0378">Hydrolase</keyword>
<comment type="subcellular location">
    <subcellularLocation>
        <location evidence="1">Cytoplasm</location>
    </subcellularLocation>
</comment>
<sequence>MILIKNIDTYSPEHIGIKDILTTFDKIAYISEKIDLPSSNFPETEIIDGSKLKAIPGIIDLHVHITGGGGEGGFTSRAPELMLTELTTNGVTTCIGLLGTDGTTRSMGNLIAKARSLELEGLNTYVWTGSYAVPTRTITDSVRGDIILVDKIIGVGEIAISDHRSSQPSDQDLIHLATEARLGGMLSGKCGILHVHVGDGKNGINPLFYIRKNSEIPFSNILPTHINRNSLVFKQAIQYAMDGGFVDITTSIRPEGNDEVHPVDAFQELLKHNISPYQITMSSDSGGSSPIFDANGNLTKFGIGSPSSNIEILQSCIKAGIPMELALIPFTSSPAKLLKLNGKGNLTEGASSDIILLDENLKIHSVICKGKIMVYKYKPIVFGTFENNK</sequence>
<dbReference type="Proteomes" id="UP000824633">
    <property type="component" value="Chromosome"/>
</dbReference>
<dbReference type="InterPro" id="IPR050378">
    <property type="entry name" value="Metallo-dep_Hydrolases_sf"/>
</dbReference>
<dbReference type="PIRSF" id="PIRSF001238">
    <property type="entry name" value="IadA"/>
    <property type="match status" value="1"/>
</dbReference>
<dbReference type="InterPro" id="IPR010229">
    <property type="entry name" value="Pept_M38_dipep"/>
</dbReference>
<evidence type="ECO:0000256" key="1">
    <source>
        <dbReference type="PIRNR" id="PIRNR001238"/>
    </source>
</evidence>